<accession>A0A699YSD9</accession>
<organism evidence="1 2">
    <name type="scientific">Haematococcus lacustris</name>
    <name type="common">Green alga</name>
    <name type="synonym">Haematococcus pluvialis</name>
    <dbReference type="NCBI Taxonomy" id="44745"/>
    <lineage>
        <taxon>Eukaryota</taxon>
        <taxon>Viridiplantae</taxon>
        <taxon>Chlorophyta</taxon>
        <taxon>core chlorophytes</taxon>
        <taxon>Chlorophyceae</taxon>
        <taxon>CS clade</taxon>
        <taxon>Chlamydomonadales</taxon>
        <taxon>Haematococcaceae</taxon>
        <taxon>Haematococcus</taxon>
    </lineage>
</organism>
<feature type="non-terminal residue" evidence="1">
    <location>
        <position position="1"/>
    </location>
</feature>
<evidence type="ECO:0000313" key="1">
    <source>
        <dbReference type="EMBL" id="GFH12750.1"/>
    </source>
</evidence>
<proteinExistence type="predicted"/>
<dbReference type="EMBL" id="BLLF01000536">
    <property type="protein sequence ID" value="GFH12750.1"/>
    <property type="molecule type" value="Genomic_DNA"/>
</dbReference>
<dbReference type="Proteomes" id="UP000485058">
    <property type="component" value="Unassembled WGS sequence"/>
</dbReference>
<dbReference type="AlphaFoldDB" id="A0A699YSD9"/>
<name>A0A699YSD9_HAELA</name>
<keyword evidence="1" id="KW-0808">Transferase</keyword>
<evidence type="ECO:0000313" key="2">
    <source>
        <dbReference type="Proteomes" id="UP000485058"/>
    </source>
</evidence>
<reference evidence="1 2" key="1">
    <citation type="submission" date="2020-02" db="EMBL/GenBank/DDBJ databases">
        <title>Draft genome sequence of Haematococcus lacustris strain NIES-144.</title>
        <authorList>
            <person name="Morimoto D."/>
            <person name="Nakagawa S."/>
            <person name="Yoshida T."/>
            <person name="Sawayama S."/>
        </authorList>
    </citation>
    <scope>NUCLEOTIDE SEQUENCE [LARGE SCALE GENOMIC DNA]</scope>
    <source>
        <strain evidence="1 2">NIES-144</strain>
    </source>
</reference>
<sequence length="87" mass="9323">MRGDGDPELATILKLVKSIFQAPAALIALFNDEQVSVIQGDGLFQAGNVAWRDSFCGWTLASHNNQVSQYTARVASVRSTQPASQGT</sequence>
<keyword evidence="2" id="KW-1185">Reference proteome</keyword>
<keyword evidence="1" id="KW-0418">Kinase</keyword>
<dbReference type="GO" id="GO:0016301">
    <property type="term" value="F:kinase activity"/>
    <property type="evidence" value="ECO:0007669"/>
    <property type="project" value="UniProtKB-KW"/>
</dbReference>
<comment type="caution">
    <text evidence="1">The sequence shown here is derived from an EMBL/GenBank/DDBJ whole genome shotgun (WGS) entry which is preliminary data.</text>
</comment>
<gene>
    <name evidence="1" type="ORF">HaLaN_08494</name>
</gene>
<protein>
    <submittedName>
        <fullName evidence="1">Protein kinase domain-containing protein</fullName>
    </submittedName>
</protein>